<keyword evidence="2" id="KW-0732">Signal</keyword>
<reference evidence="6" key="1">
    <citation type="journal article" date="2023" name="Commun. Biol.">
        <title>Genome analysis of Parmales, the sister group of diatoms, reveals the evolutionary specialization of diatoms from phago-mixotrophs to photoautotrophs.</title>
        <authorList>
            <person name="Ban H."/>
            <person name="Sato S."/>
            <person name="Yoshikawa S."/>
            <person name="Yamada K."/>
            <person name="Nakamura Y."/>
            <person name="Ichinomiya M."/>
            <person name="Sato N."/>
            <person name="Blanc-Mathieu R."/>
            <person name="Endo H."/>
            <person name="Kuwata A."/>
            <person name="Ogata H."/>
        </authorList>
    </citation>
    <scope>NUCLEOTIDE SEQUENCE [LARGE SCALE GENOMIC DNA]</scope>
</reference>
<feature type="transmembrane region" description="Helical" evidence="1">
    <location>
        <begin position="1474"/>
        <end position="1492"/>
    </location>
</feature>
<dbReference type="SUPFAM" id="SSF55961">
    <property type="entry name" value="Bet v1-like"/>
    <property type="match status" value="1"/>
</dbReference>
<feature type="domain" description="Tyrosine-protein kinase ephrin type A/B receptor-like" evidence="4">
    <location>
        <begin position="111"/>
        <end position="153"/>
    </location>
</feature>
<feature type="signal peptide" evidence="2">
    <location>
        <begin position="1"/>
        <end position="23"/>
    </location>
</feature>
<dbReference type="Proteomes" id="UP001162640">
    <property type="component" value="Unassembled WGS sequence"/>
</dbReference>
<dbReference type="SMART" id="SM00261">
    <property type="entry name" value="FU"/>
    <property type="match status" value="5"/>
</dbReference>
<accession>A0A9W7E740</accession>
<protein>
    <submittedName>
        <fullName evidence="5">Uncharacterized protein</fullName>
    </submittedName>
</protein>
<dbReference type="InterPro" id="IPR011641">
    <property type="entry name" value="Tyr-kin_ephrin_A/B_rcpt-like"/>
</dbReference>
<gene>
    <name evidence="5" type="ORF">TL16_g05491</name>
</gene>
<evidence type="ECO:0000259" key="4">
    <source>
        <dbReference type="Pfam" id="PF07699"/>
    </source>
</evidence>
<dbReference type="PANTHER" id="PTHR46967">
    <property type="entry name" value="INSULIN-LIKE GROWTH FACTOR BINDING PROTEIN,N-TERMINAL"/>
    <property type="match status" value="1"/>
</dbReference>
<evidence type="ECO:0000256" key="1">
    <source>
        <dbReference type="SAM" id="Phobius"/>
    </source>
</evidence>
<dbReference type="SMART" id="SM01411">
    <property type="entry name" value="Ephrin_rec_like"/>
    <property type="match status" value="18"/>
</dbReference>
<feature type="transmembrane region" description="Helical" evidence="1">
    <location>
        <begin position="1536"/>
        <end position="1553"/>
    </location>
</feature>
<feature type="chain" id="PRO_5040910999" evidence="2">
    <location>
        <begin position="24"/>
        <end position="1797"/>
    </location>
</feature>
<keyword evidence="1" id="KW-0812">Transmembrane</keyword>
<feature type="domain" description="Tyrosine-protein kinase ephrin type A/B receptor-like" evidence="4">
    <location>
        <begin position="954"/>
        <end position="992"/>
    </location>
</feature>
<dbReference type="Pfam" id="PF06011">
    <property type="entry name" value="TRP"/>
    <property type="match status" value="1"/>
</dbReference>
<dbReference type="Gene3D" id="2.10.220.10">
    <property type="entry name" value="Hormone Receptor, Insulin-like Growth Factor Receptor 1, Chain A, domain 2"/>
    <property type="match status" value="1"/>
</dbReference>
<dbReference type="InterPro" id="IPR006212">
    <property type="entry name" value="Furin_repeat"/>
</dbReference>
<name>A0A9W7E740_9STRA</name>
<dbReference type="EMBL" id="BLQM01000160">
    <property type="protein sequence ID" value="GMH70774.1"/>
    <property type="molecule type" value="Genomic_DNA"/>
</dbReference>
<evidence type="ECO:0000259" key="3">
    <source>
        <dbReference type="Pfam" id="PF06011"/>
    </source>
</evidence>
<dbReference type="SUPFAM" id="SSF57184">
    <property type="entry name" value="Growth factor receptor domain"/>
    <property type="match status" value="6"/>
</dbReference>
<feature type="transmembrane region" description="Helical" evidence="1">
    <location>
        <begin position="1395"/>
        <end position="1412"/>
    </location>
</feature>
<dbReference type="Gene3D" id="3.30.530.20">
    <property type="match status" value="1"/>
</dbReference>
<dbReference type="Pfam" id="PF07699">
    <property type="entry name" value="Ephrin_rec_like"/>
    <property type="match status" value="2"/>
</dbReference>
<evidence type="ECO:0000313" key="5">
    <source>
        <dbReference type="EMBL" id="GMH70774.1"/>
    </source>
</evidence>
<keyword evidence="1" id="KW-1133">Transmembrane helix</keyword>
<evidence type="ECO:0000313" key="6">
    <source>
        <dbReference type="Proteomes" id="UP001162640"/>
    </source>
</evidence>
<dbReference type="PANTHER" id="PTHR46967:SF2">
    <property type="entry name" value="SUSHI, VON WILLEBRAND FACTOR TYPE A, EGF AND PENTRAXIN DOMAIN-CONTAINING PROTEIN 1-LIKE"/>
    <property type="match status" value="1"/>
</dbReference>
<feature type="transmembrane region" description="Helical" evidence="1">
    <location>
        <begin position="1504"/>
        <end position="1524"/>
    </location>
</feature>
<dbReference type="InterPro" id="IPR023393">
    <property type="entry name" value="START-like_dom_sf"/>
</dbReference>
<proteinExistence type="predicted"/>
<feature type="transmembrane region" description="Helical" evidence="1">
    <location>
        <begin position="1343"/>
        <end position="1360"/>
    </location>
</feature>
<sequence>MTPSSSTLLILLLMILMLNPAYSWCEDSATKTYTQYNNNCSQCGGCGKGCCNSCDRHTGLTYTCSNKAGYAQNGVDCTAGKYSTEGNACGDCDAGSYSGTKASSCTGCDPGTHSSTEASASCIICPSGKYTNTTTSISCENCPGGKYLSDDASHADHHDSSIDCDDCPTGKYSSDGASSCLDCFAGKHASDPGEVSCTNCTAGKYSGVGATRCEDCILGKYSTGNSNPCVFCTHGKYGPEVGLAACINCDQGKYSDTEGLVECAQCPKGKAASKLGIGYTSVDQLSCITCLCPFGNVCDFSDKTRSEPGCKPCPAGGFASSIGAVNCTVCEPGMYSGKKSSTCYVCPSGKVPNSEQSGCEKCPNGTFSVSGDASCSQCDAAKGLVAQEEGTKHCKYCGPGSRADATLHDCRLSCVQCDLGKFSATGKGTLCFECDASQGFVASSAGSPSCQYCGAGSYASASSNSCEECPASKFSVGGTSFCSSCVLGQFSSDPGSTSCDLCEAGFTPLTNQTGCARCALGSSGSPGDAVCTLCPGGYWGDGASCHLCEAGKYSIGGSSSCTPCQAGTFSNLGSVSCTNCTTGTYSFLESDMCNYCSAGSWSADGASGCEGCVEGTVSGAGAATCEDCKAGKYANEETSNVCRPCAAGTHSEPGSAHCQGRCEPGTYGELGGTECFECGEGTFAEEGASSCQLCSAGTYSAARSGSCSECVVGKYSGAGASSCVDCEPSFYAPNASSVCTICSGGMIPESDQSACVNCEQGKRASPGAPVCSDCEEGKFSGAGASTCISCDSGKVSTEEASFECLDCVAGKYSNDIKTECLQCAEGSYSVEGSSSRSFCASGTNINAGQTECIACEEGKFSGVASVVCQSCTAGTYSVQSSSACTVCGDGKVSVDVSGTCRSCEPGERSNDDRSACVICMEGTYSAEASSSCTLCDGGTFCEEGSGTMTPCPTGHFAPSGSSSCSKCAASQYNDAEGSSTCKECPLNQRGVQDRTACECNQGFVPSYSSDGILNCLCPAGYTYERGLCVLCGAGMYKNWDGNNACLSCDKTALKGSFSTWTSVLSAVKTNNGEGVPPPISPLNCTCEKGDFQLDEPPPGDPGFDGHGHCSACPEGANCVEWGIKLATLPLRPSYWRSGSSSYNIELCKVDEVCSQENVTDISSQCIEGHKGPLCNVCNFGYSKNLVGICESCKLEIRPEAILLVLLLAFALIVIKTKMKKEHADKFNVRRRNARSPRMSARTKFKILATFYQTITQFETVLNIRFPKVFEVFTRFLSSIVNVDSLKLGRVGCVIPTTFHTKLLVSTILPLLASAFIFTCMFVARGLNKDDHIKKTIKNNCIELFLGLTFLLFASVSTTIFDTFNCAQYGDDSKLYLVADMSIDCADPTHKLFEKYAMGMMIIYPFGIPYLYAKLLFKRRKEIQADNRASNKSLIKSSFLWEMYEPRVWWFEIFECGRRLAMGGLLVFVRPGSTSQIVLTMVLAMGSVVIFTHVRPYVAERDDDLAVACQISVFITIFGALLVRVEVDTIDSYDQTIFGYVLVAVNMVGVAMVLKNASYTPLRLVKNYFSEKNQYAGAIKGLTDEHDMNSSFIKYFEKLAMSRQHESGYVDVPLENAKWSTWSEQTRAKMEWRNSDGYGPINEGRVSFTIKRPVQYIKDYIVNPECEIRGGVLDHFVISTETPLRELSPKERLKAMARRSRENRRIIYTGRKVAFPLANRDYLVAQFSHSSSMHPGAEVVVGRSIYDEHLFLLKKSAERGFRRVNVHIKGYFLRPNPSDIKNSTDVIFVAGVVCEMIP</sequence>
<keyword evidence="1" id="KW-0472">Membrane</keyword>
<comment type="caution">
    <text evidence="5">The sequence shown here is derived from an EMBL/GenBank/DDBJ whole genome shotgun (WGS) entry which is preliminary data.</text>
</comment>
<evidence type="ECO:0000256" key="2">
    <source>
        <dbReference type="SAM" id="SignalP"/>
    </source>
</evidence>
<dbReference type="InterPro" id="IPR010308">
    <property type="entry name" value="TRP_C"/>
</dbReference>
<feature type="transmembrane region" description="Helical" evidence="1">
    <location>
        <begin position="1302"/>
        <end position="1323"/>
    </location>
</feature>
<dbReference type="Gene3D" id="2.10.50.10">
    <property type="entry name" value="Tumor Necrosis Factor Receptor, subunit A, domain 2"/>
    <property type="match status" value="6"/>
</dbReference>
<feature type="domain" description="TRP C-terminal" evidence="3">
    <location>
        <begin position="1399"/>
        <end position="1551"/>
    </location>
</feature>
<organism evidence="5 6">
    <name type="scientific">Triparma laevis f. inornata</name>
    <dbReference type="NCBI Taxonomy" id="1714386"/>
    <lineage>
        <taxon>Eukaryota</taxon>
        <taxon>Sar</taxon>
        <taxon>Stramenopiles</taxon>
        <taxon>Ochrophyta</taxon>
        <taxon>Bolidophyceae</taxon>
        <taxon>Parmales</taxon>
        <taxon>Triparmaceae</taxon>
        <taxon>Triparma</taxon>
    </lineage>
</organism>
<dbReference type="InterPro" id="IPR009030">
    <property type="entry name" value="Growth_fac_rcpt_cys_sf"/>
</dbReference>